<dbReference type="InterPro" id="IPR022764">
    <property type="entry name" value="Peptidase_S54_rhomboid_dom"/>
</dbReference>
<evidence type="ECO:0000256" key="4">
    <source>
        <dbReference type="ARBA" id="ARBA00022989"/>
    </source>
</evidence>
<proteinExistence type="inferred from homology"/>
<accession>A0A0D2JJX5</accession>
<dbReference type="InterPro" id="IPR035952">
    <property type="entry name" value="Rhomboid-like_sf"/>
</dbReference>
<dbReference type="EMBL" id="KK101804">
    <property type="protein sequence ID" value="KIY99582.1"/>
    <property type="molecule type" value="Genomic_DNA"/>
</dbReference>
<comment type="subcellular location">
    <subcellularLocation>
        <location evidence="1">Membrane</location>
        <topology evidence="1">Multi-pass membrane protein</topology>
    </subcellularLocation>
</comment>
<feature type="region of interest" description="Disordered" evidence="6">
    <location>
        <begin position="178"/>
        <end position="209"/>
    </location>
</feature>
<feature type="transmembrane region" description="Helical" evidence="7">
    <location>
        <begin position="106"/>
        <end position="125"/>
    </location>
</feature>
<dbReference type="GO" id="GO:0016020">
    <property type="term" value="C:membrane"/>
    <property type="evidence" value="ECO:0007669"/>
    <property type="project" value="UniProtKB-SubCell"/>
</dbReference>
<evidence type="ECO:0000256" key="6">
    <source>
        <dbReference type="SAM" id="MobiDB-lite"/>
    </source>
</evidence>
<comment type="similarity">
    <text evidence="2">Belongs to the peptidase S54 family.</text>
</comment>
<dbReference type="SUPFAM" id="SSF144091">
    <property type="entry name" value="Rhomboid-like"/>
    <property type="match status" value="1"/>
</dbReference>
<name>A0A0D2JJX5_9CHLO</name>
<evidence type="ECO:0000259" key="8">
    <source>
        <dbReference type="Pfam" id="PF01694"/>
    </source>
</evidence>
<feature type="transmembrane region" description="Helical" evidence="7">
    <location>
        <begin position="81"/>
        <end position="100"/>
    </location>
</feature>
<dbReference type="RefSeq" id="XP_013898602.1">
    <property type="nucleotide sequence ID" value="XM_014043148.1"/>
</dbReference>
<feature type="transmembrane region" description="Helical" evidence="7">
    <location>
        <begin position="261"/>
        <end position="282"/>
    </location>
</feature>
<keyword evidence="10" id="KW-1185">Reference proteome</keyword>
<evidence type="ECO:0000313" key="10">
    <source>
        <dbReference type="Proteomes" id="UP000054498"/>
    </source>
</evidence>
<evidence type="ECO:0000313" key="9">
    <source>
        <dbReference type="EMBL" id="KIY99582.1"/>
    </source>
</evidence>
<dbReference type="Proteomes" id="UP000054498">
    <property type="component" value="Unassembled WGS sequence"/>
</dbReference>
<dbReference type="KEGG" id="mng:MNEG_8379"/>
<feature type="transmembrane region" description="Helical" evidence="7">
    <location>
        <begin position="47"/>
        <end position="69"/>
    </location>
</feature>
<evidence type="ECO:0000256" key="5">
    <source>
        <dbReference type="ARBA" id="ARBA00023136"/>
    </source>
</evidence>
<feature type="domain" description="Peptidase S54 rhomboid" evidence="8">
    <location>
        <begin position="42"/>
        <end position="130"/>
    </location>
</feature>
<keyword evidence="4 7" id="KW-1133">Transmembrane helix</keyword>
<gene>
    <name evidence="9" type="ORF">MNEG_8379</name>
</gene>
<dbReference type="AlphaFoldDB" id="A0A0D2JJX5"/>
<evidence type="ECO:0000256" key="3">
    <source>
        <dbReference type="ARBA" id="ARBA00022692"/>
    </source>
</evidence>
<keyword evidence="3 7" id="KW-0812">Transmembrane</keyword>
<evidence type="ECO:0000256" key="2">
    <source>
        <dbReference type="ARBA" id="ARBA00009045"/>
    </source>
</evidence>
<feature type="transmembrane region" description="Helical" evidence="7">
    <location>
        <begin position="348"/>
        <end position="368"/>
    </location>
</feature>
<feature type="compositionally biased region" description="Low complexity" evidence="6">
    <location>
        <begin position="186"/>
        <end position="208"/>
    </location>
</feature>
<keyword evidence="5 7" id="KW-0472">Membrane</keyword>
<evidence type="ECO:0000256" key="1">
    <source>
        <dbReference type="ARBA" id="ARBA00004141"/>
    </source>
</evidence>
<dbReference type="Gene3D" id="1.20.1540.10">
    <property type="entry name" value="Rhomboid-like"/>
    <property type="match status" value="1"/>
</dbReference>
<organism evidence="9 10">
    <name type="scientific">Monoraphidium neglectum</name>
    <dbReference type="NCBI Taxonomy" id="145388"/>
    <lineage>
        <taxon>Eukaryota</taxon>
        <taxon>Viridiplantae</taxon>
        <taxon>Chlorophyta</taxon>
        <taxon>core chlorophytes</taxon>
        <taxon>Chlorophyceae</taxon>
        <taxon>CS clade</taxon>
        <taxon>Sphaeropleales</taxon>
        <taxon>Selenastraceae</taxon>
        <taxon>Monoraphidium</taxon>
    </lineage>
</organism>
<sequence length="370" mass="37481">MYYLVLLVYASIYATELISGGEASEALRSNLANDHAAVAAGDALRLFTSAFVTTSLRQLGVTLLCFFTVGSELEALLGNGVYWALLCLSVVAGGFADAALSPQPITSGPAPIIASLVAALLAYHIKNWRIEAQLQQLREARDAVFGTGGRTADMTPSVARKRLTAMLTDLAGDPPLLNPPAGGAAGASPASSATGGEGSAGRSAASGGDLRGLGDLQETKIQVIDGIWEPTVLLPREAKAFVTLAGLSTACFSALRDAVDAANYSAMAAAFVFGGLLGYAVAPSWRVEYELASKEGEGGGGGGGDGAAGWRKRGAGAGGGESVSSLDGGLGVYWRPALADAMTGRARANAIVGGAGVLYAALGLWLLLAE</sequence>
<dbReference type="GO" id="GO:0004252">
    <property type="term" value="F:serine-type endopeptidase activity"/>
    <property type="evidence" value="ECO:0007669"/>
    <property type="project" value="InterPro"/>
</dbReference>
<evidence type="ECO:0000256" key="7">
    <source>
        <dbReference type="SAM" id="Phobius"/>
    </source>
</evidence>
<dbReference type="GeneID" id="25741255"/>
<dbReference type="OrthoDB" id="418595at2759"/>
<dbReference type="Pfam" id="PF01694">
    <property type="entry name" value="Rhomboid"/>
    <property type="match status" value="1"/>
</dbReference>
<reference evidence="9 10" key="1">
    <citation type="journal article" date="2013" name="BMC Genomics">
        <title>Reconstruction of the lipid metabolism for the microalga Monoraphidium neglectum from its genome sequence reveals characteristics suitable for biofuel production.</title>
        <authorList>
            <person name="Bogen C."/>
            <person name="Al-Dilaimi A."/>
            <person name="Albersmeier A."/>
            <person name="Wichmann J."/>
            <person name="Grundmann M."/>
            <person name="Rupp O."/>
            <person name="Lauersen K.J."/>
            <person name="Blifernez-Klassen O."/>
            <person name="Kalinowski J."/>
            <person name="Goesmann A."/>
            <person name="Mussgnug J.H."/>
            <person name="Kruse O."/>
        </authorList>
    </citation>
    <scope>NUCLEOTIDE SEQUENCE [LARGE SCALE GENOMIC DNA]</scope>
    <source>
        <strain evidence="9 10">SAG 48.87</strain>
    </source>
</reference>
<protein>
    <recommendedName>
        <fullName evidence="8">Peptidase S54 rhomboid domain-containing protein</fullName>
    </recommendedName>
</protein>